<name>A0A914V5W7_9BILA</name>
<dbReference type="WBParaSite" id="PSAMB.scaffold1580size29812.g14039.t1">
    <property type="protein sequence ID" value="PSAMB.scaffold1580size29812.g14039.t1"/>
    <property type="gene ID" value="PSAMB.scaffold1580size29812.g14039"/>
</dbReference>
<organism evidence="3 4">
    <name type="scientific">Plectus sambesii</name>
    <dbReference type="NCBI Taxonomy" id="2011161"/>
    <lineage>
        <taxon>Eukaryota</taxon>
        <taxon>Metazoa</taxon>
        <taxon>Ecdysozoa</taxon>
        <taxon>Nematoda</taxon>
        <taxon>Chromadorea</taxon>
        <taxon>Plectida</taxon>
        <taxon>Plectina</taxon>
        <taxon>Plectoidea</taxon>
        <taxon>Plectidae</taxon>
        <taxon>Plectus</taxon>
    </lineage>
</organism>
<reference evidence="4" key="1">
    <citation type="submission" date="2022-11" db="UniProtKB">
        <authorList>
            <consortium name="WormBaseParasite"/>
        </authorList>
    </citation>
    <scope>IDENTIFICATION</scope>
</reference>
<feature type="transmembrane region" description="Helical" evidence="1">
    <location>
        <begin position="62"/>
        <end position="95"/>
    </location>
</feature>
<feature type="chain" id="PRO_5037378701" evidence="2">
    <location>
        <begin position="18"/>
        <end position="152"/>
    </location>
</feature>
<dbReference type="Proteomes" id="UP000887566">
    <property type="component" value="Unplaced"/>
</dbReference>
<dbReference type="AlphaFoldDB" id="A0A914V5W7"/>
<accession>A0A914V5W7</accession>
<sequence length="152" mass="15732">MRALILVAALCFICCVADDSCQGTGGNYPNSPACTTACDVSCGCVPSSGGSYNCEDVVSKLAGWIIAVLIVGTLIVISPCIICCIGICCCGWFGLRAANRRPVQQVVYAQPVYAQAPPSISIQTTGVPPPTQPAYGYGGPPPPMATEANKWQ</sequence>
<protein>
    <submittedName>
        <fullName evidence="4">Uncharacterized protein</fullName>
    </submittedName>
</protein>
<keyword evidence="1" id="KW-0472">Membrane</keyword>
<evidence type="ECO:0000256" key="2">
    <source>
        <dbReference type="SAM" id="SignalP"/>
    </source>
</evidence>
<proteinExistence type="predicted"/>
<evidence type="ECO:0000256" key="1">
    <source>
        <dbReference type="SAM" id="Phobius"/>
    </source>
</evidence>
<evidence type="ECO:0000313" key="3">
    <source>
        <dbReference type="Proteomes" id="UP000887566"/>
    </source>
</evidence>
<keyword evidence="1" id="KW-1133">Transmembrane helix</keyword>
<feature type="signal peptide" evidence="2">
    <location>
        <begin position="1"/>
        <end position="17"/>
    </location>
</feature>
<keyword evidence="3" id="KW-1185">Reference proteome</keyword>
<evidence type="ECO:0000313" key="4">
    <source>
        <dbReference type="WBParaSite" id="PSAMB.scaffold1580size29812.g14039.t1"/>
    </source>
</evidence>
<keyword evidence="2" id="KW-0732">Signal</keyword>
<keyword evidence="1" id="KW-0812">Transmembrane</keyword>